<dbReference type="STRING" id="448385.sce6737"/>
<reference evidence="2 3" key="1">
    <citation type="journal article" date="2007" name="Nat. Biotechnol.">
        <title>Complete genome sequence of the myxobacterium Sorangium cellulosum.</title>
        <authorList>
            <person name="Schneiker S."/>
            <person name="Perlova O."/>
            <person name="Kaiser O."/>
            <person name="Gerth K."/>
            <person name="Alici A."/>
            <person name="Altmeyer M.O."/>
            <person name="Bartels D."/>
            <person name="Bekel T."/>
            <person name="Beyer S."/>
            <person name="Bode E."/>
            <person name="Bode H.B."/>
            <person name="Bolten C.J."/>
            <person name="Choudhuri J.V."/>
            <person name="Doss S."/>
            <person name="Elnakady Y.A."/>
            <person name="Frank B."/>
            <person name="Gaigalat L."/>
            <person name="Goesmann A."/>
            <person name="Groeger C."/>
            <person name="Gross F."/>
            <person name="Jelsbak L."/>
            <person name="Jelsbak L."/>
            <person name="Kalinowski J."/>
            <person name="Kegler C."/>
            <person name="Knauber T."/>
            <person name="Konietzny S."/>
            <person name="Kopp M."/>
            <person name="Krause L."/>
            <person name="Krug D."/>
            <person name="Linke B."/>
            <person name="Mahmud T."/>
            <person name="Martinez-Arias R."/>
            <person name="McHardy A.C."/>
            <person name="Merai M."/>
            <person name="Meyer F."/>
            <person name="Mormann S."/>
            <person name="Munoz-Dorado J."/>
            <person name="Perez J."/>
            <person name="Pradella S."/>
            <person name="Rachid S."/>
            <person name="Raddatz G."/>
            <person name="Rosenau F."/>
            <person name="Rueckert C."/>
            <person name="Sasse F."/>
            <person name="Scharfe M."/>
            <person name="Schuster S.C."/>
            <person name="Suen G."/>
            <person name="Treuner-Lange A."/>
            <person name="Velicer G.J."/>
            <person name="Vorholter F.-J."/>
            <person name="Weissman K.J."/>
            <person name="Welch R.D."/>
            <person name="Wenzel S.C."/>
            <person name="Whitworth D.E."/>
            <person name="Wilhelm S."/>
            <person name="Wittmann C."/>
            <person name="Bloecker H."/>
            <person name="Puehler A."/>
            <person name="Mueller R."/>
        </authorList>
    </citation>
    <scope>NUCLEOTIDE SEQUENCE [LARGE SCALE GENOMIC DNA]</scope>
    <source>
        <strain evidence="3">So ce56</strain>
    </source>
</reference>
<dbReference type="BioCyc" id="SCEL448385:SCE_RS34565-MONOMER"/>
<feature type="region of interest" description="Disordered" evidence="1">
    <location>
        <begin position="1"/>
        <end position="70"/>
    </location>
</feature>
<feature type="compositionally biased region" description="Low complexity" evidence="1">
    <location>
        <begin position="7"/>
        <end position="17"/>
    </location>
</feature>
<evidence type="ECO:0000313" key="3">
    <source>
        <dbReference type="Proteomes" id="UP000002139"/>
    </source>
</evidence>
<dbReference type="KEGG" id="scl:sce6737"/>
<gene>
    <name evidence="2" type="ordered locus">sce6737</name>
</gene>
<dbReference type="HOGENOM" id="CLU_053139_0_0_7"/>
<organism evidence="2 3">
    <name type="scientific">Sorangium cellulosum (strain So ce56)</name>
    <name type="common">Polyangium cellulosum (strain So ce56)</name>
    <dbReference type="NCBI Taxonomy" id="448385"/>
    <lineage>
        <taxon>Bacteria</taxon>
        <taxon>Pseudomonadati</taxon>
        <taxon>Myxococcota</taxon>
        <taxon>Polyangia</taxon>
        <taxon>Polyangiales</taxon>
        <taxon>Polyangiaceae</taxon>
        <taxon>Sorangium</taxon>
    </lineage>
</organism>
<name>A9GT65_SORC5</name>
<dbReference type="Proteomes" id="UP000002139">
    <property type="component" value="Chromosome"/>
</dbReference>
<proteinExistence type="predicted"/>
<sequence>MRSGCWRARAPRAPALRVRARSTGGLACAAQHAGPPRRSAGAGAGAVREDHDAPASEPPRGSTRPPARAIAIPLPPSRIHTAMNKLFRNPTIIAAGLSLALGALACGEDDSPADQSGTGGGATAGSGGGATTGSGGGATSGSGGGATTGSGGASTSASSGGVTTASGGDPNPDPANARTFDHRHASLDGIPASCAEALKSGDFVFHYAHRSHGFQIIVGAESIEAKTPTYAFETEYCDVPQQEGAFLMWDGMIDTDLIPGEQYWATEAGIDDVRTILGGHPEIRYSMWAWSSEISEQTEEDVQRYLDVLDALGQEFPEVTFIYMTGPGDEEYNGVNRAARNQQIRDFCREHGKILYDFEDLDVHADGERHTTTVDGVEIPMQHPRYDVETSGNAEYEHTHTTQGACENKAMAFWRMMAELEGCAQ</sequence>
<evidence type="ECO:0000256" key="1">
    <source>
        <dbReference type="SAM" id="MobiDB-lite"/>
    </source>
</evidence>
<dbReference type="AlphaFoldDB" id="A9GT65"/>
<keyword evidence="3" id="KW-1185">Reference proteome</keyword>
<feature type="compositionally biased region" description="Gly residues" evidence="1">
    <location>
        <begin position="117"/>
        <end position="152"/>
    </location>
</feature>
<dbReference type="EMBL" id="AM746676">
    <property type="protein sequence ID" value="CAN96906.1"/>
    <property type="molecule type" value="Genomic_DNA"/>
</dbReference>
<feature type="compositionally biased region" description="Low complexity" evidence="1">
    <location>
        <begin position="153"/>
        <end position="168"/>
    </location>
</feature>
<protein>
    <submittedName>
        <fullName evidence="2">Uncharacterized protein</fullName>
    </submittedName>
</protein>
<feature type="region of interest" description="Disordered" evidence="1">
    <location>
        <begin position="109"/>
        <end position="179"/>
    </location>
</feature>
<evidence type="ECO:0000313" key="2">
    <source>
        <dbReference type="EMBL" id="CAN96906.1"/>
    </source>
</evidence>
<accession>A9GT65</accession>